<keyword evidence="6" id="KW-0811">Translocation</keyword>
<dbReference type="EMBL" id="LVLJ01001337">
    <property type="protein sequence ID" value="OAE30363.1"/>
    <property type="molecule type" value="Genomic_DNA"/>
</dbReference>
<keyword evidence="12" id="KW-1185">Reference proteome</keyword>
<keyword evidence="4" id="KW-0509">mRNA transport</keyword>
<evidence type="ECO:0000256" key="8">
    <source>
        <dbReference type="SAM" id="MobiDB-lite"/>
    </source>
</evidence>
<organism evidence="11 12">
    <name type="scientific">Marchantia polymorpha subsp. ruderalis</name>
    <dbReference type="NCBI Taxonomy" id="1480154"/>
    <lineage>
        <taxon>Eukaryota</taxon>
        <taxon>Viridiplantae</taxon>
        <taxon>Streptophyta</taxon>
        <taxon>Embryophyta</taxon>
        <taxon>Marchantiophyta</taxon>
        <taxon>Marchantiopsida</taxon>
        <taxon>Marchantiidae</taxon>
        <taxon>Marchantiales</taxon>
        <taxon>Marchantiaceae</taxon>
        <taxon>Marchantia</taxon>
    </lineage>
</organism>
<dbReference type="InterPro" id="IPR037624">
    <property type="entry name" value="Nup133-like"/>
</dbReference>
<keyword evidence="3" id="KW-0813">Transport</keyword>
<name>A0A176WCI1_MARPO</name>
<dbReference type="GO" id="GO:0031080">
    <property type="term" value="C:nuclear pore outer ring"/>
    <property type="evidence" value="ECO:0007669"/>
    <property type="project" value="TreeGrafter"/>
</dbReference>
<dbReference type="Pfam" id="PF08801">
    <property type="entry name" value="Nucleoporin_N"/>
    <property type="match status" value="1"/>
</dbReference>
<feature type="domain" description="Nucleoporin Nup133/Nup155-like C-terminal" evidence="9">
    <location>
        <begin position="881"/>
        <end position="1066"/>
    </location>
</feature>
<dbReference type="Gene3D" id="1.20.58.1380">
    <property type="match status" value="1"/>
</dbReference>
<dbReference type="InterPro" id="IPR015943">
    <property type="entry name" value="WD40/YVTN_repeat-like_dom_sf"/>
</dbReference>
<evidence type="ECO:0000256" key="4">
    <source>
        <dbReference type="ARBA" id="ARBA00022816"/>
    </source>
</evidence>
<proteinExistence type="inferred from homology"/>
<evidence type="ECO:0000256" key="3">
    <source>
        <dbReference type="ARBA" id="ARBA00022448"/>
    </source>
</evidence>
<comment type="subcellular location">
    <subcellularLocation>
        <location evidence="1">Nucleus envelope</location>
    </subcellularLocation>
</comment>
<keyword evidence="7" id="KW-0539">Nucleus</keyword>
<dbReference type="InterPro" id="IPR007187">
    <property type="entry name" value="Nucleoporin_Nup133/Nup155_C"/>
</dbReference>
<evidence type="ECO:0000256" key="5">
    <source>
        <dbReference type="ARBA" id="ARBA00022927"/>
    </source>
</evidence>
<dbReference type="PANTHER" id="PTHR13405:SF11">
    <property type="entry name" value="NUCLEAR PORE COMPLEX PROTEIN NUP133"/>
    <property type="match status" value="1"/>
</dbReference>
<keyword evidence="5" id="KW-0653">Protein transport</keyword>
<dbReference type="SUPFAM" id="SSF117289">
    <property type="entry name" value="Nucleoporin domain"/>
    <property type="match status" value="1"/>
</dbReference>
<dbReference type="Gene3D" id="2.130.10.10">
    <property type="entry name" value="YVTN repeat-like/Quinoprotein amine dehydrogenase"/>
    <property type="match status" value="1"/>
</dbReference>
<dbReference type="Pfam" id="PF03177">
    <property type="entry name" value="Nucleoporin_C"/>
    <property type="match status" value="1"/>
</dbReference>
<dbReference type="GO" id="GO:0006606">
    <property type="term" value="P:protein import into nucleus"/>
    <property type="evidence" value="ECO:0007669"/>
    <property type="project" value="TreeGrafter"/>
</dbReference>
<dbReference type="PANTHER" id="PTHR13405">
    <property type="entry name" value="NUCLEAR PORE COMPLEX PROTEIN NUP133"/>
    <property type="match status" value="1"/>
</dbReference>
<dbReference type="GO" id="GO:0017056">
    <property type="term" value="F:structural constituent of nuclear pore"/>
    <property type="evidence" value="ECO:0007669"/>
    <property type="project" value="InterPro"/>
</dbReference>
<evidence type="ECO:0000256" key="7">
    <source>
        <dbReference type="ARBA" id="ARBA00023242"/>
    </source>
</evidence>
<evidence type="ECO:0000256" key="6">
    <source>
        <dbReference type="ARBA" id="ARBA00023010"/>
    </source>
</evidence>
<evidence type="ECO:0000259" key="9">
    <source>
        <dbReference type="Pfam" id="PF03177"/>
    </source>
</evidence>
<feature type="domain" description="Nucleoporin Nup133/Nup155-like N-terminal" evidence="10">
    <location>
        <begin position="83"/>
        <end position="525"/>
    </location>
</feature>
<evidence type="ECO:0000259" key="10">
    <source>
        <dbReference type="Pfam" id="PF08801"/>
    </source>
</evidence>
<dbReference type="GO" id="GO:0016973">
    <property type="term" value="P:poly(A)+ mRNA export from nucleus"/>
    <property type="evidence" value="ECO:0007669"/>
    <property type="project" value="TreeGrafter"/>
</dbReference>
<evidence type="ECO:0000313" key="12">
    <source>
        <dbReference type="Proteomes" id="UP000077202"/>
    </source>
</evidence>
<dbReference type="GO" id="GO:0000972">
    <property type="term" value="P:transcription-dependent tethering of RNA polymerase II gene DNA at nuclear periphery"/>
    <property type="evidence" value="ECO:0007669"/>
    <property type="project" value="TreeGrafter"/>
</dbReference>
<evidence type="ECO:0008006" key="13">
    <source>
        <dbReference type="Google" id="ProtNLM"/>
    </source>
</evidence>
<sequence length="1311" mass="145074">MFTPARGKLGKAKGVGLHSPSSPAPAVIPQLSPHQPTPGSVRGTLSPLFPWSSASSVPPRTPPPPEIGEKALVDGGEPVLVCHFPQQLRNSLIERPHQRADAGVYGGMDGRSGLSWVLHGSNLFVWSHLNSRAAQGCAVLTIPPQFSERDGRAGDSKFSENWLVSIVGWRTEDQNDVSFVKACKSAGVVMCHRKTLAVVYWPDVFKDGDTSVVSLGTGDKIEGSSTPALEESRLSGRKSFSSWTSSTGGPGGEVVNSLIASAVPGETPQACVAIAARTNGELWRYDCCPLGITRQQITRDVVARQDVGLIAFNSSSARSMVWRLPEDSPQLGVRQLLLLTAAELECWNVELASGGKVSEAWRFNILGNPDTQKDLSGQKQVWLLDLEVDDSGNFFTVLVASFSKDRGNSSSFMQYSLLTFFDNAPPDGDLVRKAPMQVILPKARVEEEDVLYSMRLRVGGNPMGSAVILAGDGTCTIAHHSNGSLKLYQFDLAWGAGKVLDASVVPALEGDEGAWLVLTEKSGVWAISEKAVILGGVEPPERSLSRRGSSIEDSSKEERQRGSSIAPRRVVSESGALNNRLPKAVNQRPLHDEEAEAIVGRMFQQYLTTGRVDSALEKLERAGAFEREVEMNIFARTSRVIVDTLAKHWVAGGSGSAAIMAAVSSQLIEKQRRHQQYLTFLSVSNCHEELQLKQRGALHAIMEHGEKLAAMVQLRELHNSRAQSRMQVSGSFDEPDSVENIETSGALWETVQLVGEKARRNNVMLMDREKSEVFYTRVSDLEEFFACIQQHASSIIGQEQPIRMQVERICEIAEATTGVIRSAIRYRDAQFSWYPSPEGLTPWYCRPTVRSGVWKVASLCLEVKAEASVSVPSLVPKLVSWLEIVADVLLEGYAGAITAKVEREEEYRGLQMEYWGRRDTLLLALQQHAKEVADDSVQYILDEGKATQQRRAVLQKMYPSLIAIARRHAGYQTLYNICTDLDDMNQLRSLMRESMGLREGRFSHYVFDHFCTTKQYSKLLRLGEEFQEELEDFLQQHIHLRWLHEILMQQYNSACSTLHSLALSSNPLIDEETTYVRKKDVGPMAKDKLRERRRLLYLAKLSALAGGEMVGGDKLAMIDASIVILEVQEEAHQKGVVSDEVLLPVQLVGTCLKSGHRDLVMRAFDVLAFAGDDFRKNNKLLLEDAWLHAAEQDNWASMKDAAEERGWSDEQYWLTLQGTVLCQMAKRCYGDGAAFYGAPFQEILPLFESDRTEEERPRISKADSAVKTVESILSQHGGFSDGREAMLTALKMGVSSDNDLDDKELESMIDS</sequence>
<feature type="region of interest" description="Disordered" evidence="8">
    <location>
        <begin position="1"/>
        <end position="45"/>
    </location>
</feature>
<dbReference type="Proteomes" id="UP000077202">
    <property type="component" value="Unassembled WGS sequence"/>
</dbReference>
<gene>
    <name evidence="11" type="ORF">AXG93_3233s1020</name>
</gene>
<feature type="compositionally biased region" description="Basic and acidic residues" evidence="8">
    <location>
        <begin position="539"/>
        <end position="561"/>
    </location>
</feature>
<evidence type="ECO:0000313" key="11">
    <source>
        <dbReference type="EMBL" id="OAE30363.1"/>
    </source>
</evidence>
<accession>A0A176WCI1</accession>
<feature type="region of interest" description="Disordered" evidence="8">
    <location>
        <begin position="539"/>
        <end position="569"/>
    </location>
</feature>
<evidence type="ECO:0000256" key="2">
    <source>
        <dbReference type="ARBA" id="ARBA00005569"/>
    </source>
</evidence>
<dbReference type="InterPro" id="IPR014908">
    <property type="entry name" value="Nucleoporin_Nup133/Nup155_N"/>
</dbReference>
<comment type="similarity">
    <text evidence="2">Belongs to the nucleoporin Nup133 family.</text>
</comment>
<evidence type="ECO:0000256" key="1">
    <source>
        <dbReference type="ARBA" id="ARBA00004259"/>
    </source>
</evidence>
<reference evidence="11" key="1">
    <citation type="submission" date="2016-03" db="EMBL/GenBank/DDBJ databases">
        <title>Mechanisms controlling the formation of the plant cell surface in tip-growing cells are functionally conserved among land plants.</title>
        <authorList>
            <person name="Honkanen S."/>
            <person name="Jones V.A."/>
            <person name="Morieri G."/>
            <person name="Champion C."/>
            <person name="Hetherington A.J."/>
            <person name="Kelly S."/>
            <person name="Saint-Marcoux D."/>
            <person name="Proust H."/>
            <person name="Prescott H."/>
            <person name="Dolan L."/>
        </authorList>
    </citation>
    <scope>NUCLEOTIDE SEQUENCE [LARGE SCALE GENOMIC DNA]</scope>
    <source>
        <tissue evidence="11">Whole gametophyte</tissue>
    </source>
</reference>
<comment type="caution">
    <text evidence="11">The sequence shown here is derived from an EMBL/GenBank/DDBJ whole genome shotgun (WGS) entry which is preliminary data.</text>
</comment>
<protein>
    <recommendedName>
        <fullName evidence="13">Nucleoporin Nup133/Nup155-like N-terminal domain-containing protein</fullName>
    </recommendedName>
</protein>